<evidence type="ECO:0000256" key="1">
    <source>
        <dbReference type="SAM" id="MobiDB-lite"/>
    </source>
</evidence>
<proteinExistence type="predicted"/>
<dbReference type="Proteomes" id="UP001054857">
    <property type="component" value="Unassembled WGS sequence"/>
</dbReference>
<comment type="caution">
    <text evidence="2">The sequence shown here is derived from an EMBL/GenBank/DDBJ whole genome shotgun (WGS) entry which is preliminary data.</text>
</comment>
<evidence type="ECO:0000313" key="3">
    <source>
        <dbReference type="Proteomes" id="UP001054857"/>
    </source>
</evidence>
<feature type="region of interest" description="Disordered" evidence="1">
    <location>
        <begin position="67"/>
        <end position="116"/>
    </location>
</feature>
<name>A0AAD3DHB2_9CHLO</name>
<feature type="non-terminal residue" evidence="2">
    <location>
        <position position="1"/>
    </location>
</feature>
<dbReference type="EMBL" id="BMAR01000001">
    <property type="protein sequence ID" value="GFR40407.1"/>
    <property type="molecule type" value="Genomic_DNA"/>
</dbReference>
<organism evidence="2 3">
    <name type="scientific">Astrephomene gubernaculifera</name>
    <dbReference type="NCBI Taxonomy" id="47775"/>
    <lineage>
        <taxon>Eukaryota</taxon>
        <taxon>Viridiplantae</taxon>
        <taxon>Chlorophyta</taxon>
        <taxon>core chlorophytes</taxon>
        <taxon>Chlorophyceae</taxon>
        <taxon>CS clade</taxon>
        <taxon>Chlamydomonadales</taxon>
        <taxon>Astrephomenaceae</taxon>
        <taxon>Astrephomene</taxon>
    </lineage>
</organism>
<accession>A0AAD3DHB2</accession>
<feature type="non-terminal residue" evidence="2">
    <location>
        <position position="185"/>
    </location>
</feature>
<evidence type="ECO:0000313" key="2">
    <source>
        <dbReference type="EMBL" id="GFR40407.1"/>
    </source>
</evidence>
<sequence length="185" mass="19052">LSGAHQELARVHRGLLSGDAELGLASVVVTEELKTAMAAAGVRTRGVNMDREHQRRLNMWEAVLMRAHHQQQQQGGEEEREQQRAAGLQAAAGGGGADVGAGEESDGELSDFGPDEEWMLTEMFVSPPAAAPAKQRQAQAAAAAPAAAAAVPAARPADSDETQPPSLSCVGCSLATSHPGSPTSG</sequence>
<reference evidence="2 3" key="1">
    <citation type="journal article" date="2021" name="Sci. Rep.">
        <title>Genome sequencing of the multicellular alga Astrephomene provides insights into convergent evolution of germ-soma differentiation.</title>
        <authorList>
            <person name="Yamashita S."/>
            <person name="Yamamoto K."/>
            <person name="Matsuzaki R."/>
            <person name="Suzuki S."/>
            <person name="Yamaguchi H."/>
            <person name="Hirooka S."/>
            <person name="Minakuchi Y."/>
            <person name="Miyagishima S."/>
            <person name="Kawachi M."/>
            <person name="Toyoda A."/>
            <person name="Nozaki H."/>
        </authorList>
    </citation>
    <scope>NUCLEOTIDE SEQUENCE [LARGE SCALE GENOMIC DNA]</scope>
    <source>
        <strain evidence="2 3">NIES-4017</strain>
    </source>
</reference>
<dbReference type="AlphaFoldDB" id="A0AAD3DHB2"/>
<feature type="compositionally biased region" description="Low complexity" evidence="1">
    <location>
        <begin position="128"/>
        <end position="156"/>
    </location>
</feature>
<feature type="compositionally biased region" description="Acidic residues" evidence="1">
    <location>
        <begin position="101"/>
        <end position="116"/>
    </location>
</feature>
<protein>
    <submittedName>
        <fullName evidence="2">Uncharacterized protein</fullName>
    </submittedName>
</protein>
<feature type="region of interest" description="Disordered" evidence="1">
    <location>
        <begin position="128"/>
        <end position="185"/>
    </location>
</feature>
<gene>
    <name evidence="2" type="ORF">Agub_g959</name>
</gene>
<feature type="compositionally biased region" description="Polar residues" evidence="1">
    <location>
        <begin position="174"/>
        <end position="185"/>
    </location>
</feature>
<keyword evidence="3" id="KW-1185">Reference proteome</keyword>